<dbReference type="Gene3D" id="3.30.70.270">
    <property type="match status" value="1"/>
</dbReference>
<keyword evidence="5" id="KW-0255">Endonuclease</keyword>
<dbReference type="InterPro" id="IPR012337">
    <property type="entry name" value="RNaseH-like_sf"/>
</dbReference>
<feature type="region of interest" description="Disordered" evidence="8">
    <location>
        <begin position="175"/>
        <end position="225"/>
    </location>
</feature>
<keyword evidence="3" id="KW-0548">Nucleotidyltransferase</keyword>
<protein>
    <recommendedName>
        <fullName evidence="1">RNA-directed DNA polymerase</fullName>
        <ecNumber evidence="1">2.7.7.49</ecNumber>
    </recommendedName>
</protein>
<dbReference type="InterPro" id="IPR050951">
    <property type="entry name" value="Retrovirus_Pol_polyprotein"/>
</dbReference>
<organism evidence="10 12">
    <name type="scientific">Cucumis melo var. makuwa</name>
    <name type="common">Oriental melon</name>
    <dbReference type="NCBI Taxonomy" id="1194695"/>
    <lineage>
        <taxon>Eukaryota</taxon>
        <taxon>Viridiplantae</taxon>
        <taxon>Streptophyta</taxon>
        <taxon>Embryophyta</taxon>
        <taxon>Tracheophyta</taxon>
        <taxon>Spermatophyta</taxon>
        <taxon>Magnoliopsida</taxon>
        <taxon>eudicotyledons</taxon>
        <taxon>Gunneridae</taxon>
        <taxon>Pentapetalae</taxon>
        <taxon>rosids</taxon>
        <taxon>fabids</taxon>
        <taxon>Cucurbitales</taxon>
        <taxon>Cucurbitaceae</taxon>
        <taxon>Benincaseae</taxon>
        <taxon>Cucumis</taxon>
    </lineage>
</organism>
<evidence type="ECO:0000256" key="6">
    <source>
        <dbReference type="ARBA" id="ARBA00022801"/>
    </source>
</evidence>
<dbReference type="InterPro" id="IPR043502">
    <property type="entry name" value="DNA/RNA_pol_sf"/>
</dbReference>
<feature type="compositionally biased region" description="Basic and acidic residues" evidence="8">
    <location>
        <begin position="201"/>
        <end position="212"/>
    </location>
</feature>
<dbReference type="CDD" id="cd01647">
    <property type="entry name" value="RT_LTR"/>
    <property type="match status" value="1"/>
</dbReference>
<evidence type="ECO:0000259" key="9">
    <source>
        <dbReference type="PROSITE" id="PS50994"/>
    </source>
</evidence>
<dbReference type="EMBL" id="SSTD01017954">
    <property type="protein sequence ID" value="TYJ98673.1"/>
    <property type="molecule type" value="Genomic_DNA"/>
</dbReference>
<dbReference type="InterPro" id="IPR021109">
    <property type="entry name" value="Peptidase_aspartic_dom_sf"/>
</dbReference>
<dbReference type="PROSITE" id="PS50994">
    <property type="entry name" value="INTEGRASE"/>
    <property type="match status" value="1"/>
</dbReference>
<dbReference type="Pfam" id="PF17917">
    <property type="entry name" value="RT_RNaseH"/>
    <property type="match status" value="1"/>
</dbReference>
<keyword evidence="7" id="KW-0695">RNA-directed DNA polymerase</keyword>
<dbReference type="OrthoDB" id="1939000at2759"/>
<dbReference type="Proteomes" id="UP000321947">
    <property type="component" value="Unassembled WGS sequence"/>
</dbReference>
<keyword evidence="2" id="KW-0808">Transferase</keyword>
<dbReference type="AlphaFoldDB" id="A0A5A7U1G0"/>
<dbReference type="PANTHER" id="PTHR37984:SF5">
    <property type="entry name" value="PROTEIN NYNRIN-LIKE"/>
    <property type="match status" value="1"/>
</dbReference>
<dbReference type="GO" id="GO:0016787">
    <property type="term" value="F:hydrolase activity"/>
    <property type="evidence" value="ECO:0007669"/>
    <property type="project" value="UniProtKB-KW"/>
</dbReference>
<dbReference type="InterPro" id="IPR043128">
    <property type="entry name" value="Rev_trsase/Diguanyl_cyclase"/>
</dbReference>
<dbReference type="Gene3D" id="2.40.70.10">
    <property type="entry name" value="Acid Proteases"/>
    <property type="match status" value="1"/>
</dbReference>
<evidence type="ECO:0000313" key="10">
    <source>
        <dbReference type="EMBL" id="KAA0047475.1"/>
    </source>
</evidence>
<dbReference type="InterPro" id="IPR036397">
    <property type="entry name" value="RNaseH_sf"/>
</dbReference>
<evidence type="ECO:0000313" key="12">
    <source>
        <dbReference type="Proteomes" id="UP000321393"/>
    </source>
</evidence>
<sequence>MINGMSEDFRATIDVIINKIANVNARSNLTMRVMANQASVGGAISVSRLKILEPKPFCGARDAKALKNYIFDLEQYFRATNMVTEEAKVTLATMHLLEDAKLWWRSRYVDMQERRCMIDTWDTLKGELRSQFFPENVEILGLKPWTKTKLYEQRFEDLTSAYAAVKRLFDLSNDSQDVRRHPSSSFGGSKNNRPSSLKIAGGDKRFNGDHRPHQSNTGNTWLGPSNQNVSNRPLICFICKGPHLVRECLNKTAFNAFQASLASDSYDRLGQTEREVDQMDEVDNPQMGALKFLSSLQKKLTKSTMVDSGATHNFITEAEAKHLNLHWENDGGRMKAMNSAALPIIRLVKRMMIRLGGWSDFVDFVVVKMDNFDVVLGMEFLLEHQLIPMPLAKCLVITRSAPFVVQTDLHQPDGLKMISAMQLEKGLTRDEPTFMAIPLDSSENLGETVRKDILMIEHEIELVPGAKPPAKNAYRMAPPELAVLRKQLDELLNARFIRLAKAPYGAPVLFQKKKDGSLRLCIDYRALNKLTSGHYQVRIVEGDEPKTTCVTRYGAFEFFVMPFGLTNASTTFLVYSTTMEEHRDHLQKVFQKLKKNQLYVKREKCFIAQERIKFFGHVINCDRIGMEEGKIAAVHDWAVLKSVSELRSFLGCVRLCVGGVPLQNGHPIAYESRKLNAAEKRYTAEKEILAVVHCLRAWRQYLLGSSFVVKTDNSATCHFFTQPKLTLKQEKWQKFLAEFDFKFEHKKGSSNQATDALSWKHEHVTICLLAHLQTSWPFQMAADDKVEKAKVVGLIDPPPVPTRPWESISMDFITHLPKVGDFEAILLIIDRFSKYVTFIPTAKQCSAEMTTQLFFKHVVKLWGVPTSIVSDRDGRFIGSFRTELFTFLWTSLNISSSYHPRLMVRLSDSTACSRNTCVIL</sequence>
<gene>
    <name evidence="11" type="ORF">E5676_scaffold507G00670</name>
    <name evidence="10" type="ORF">E6C27_scaffold498G00910</name>
</gene>
<dbReference type="SUPFAM" id="SSF50630">
    <property type="entry name" value="Acid proteases"/>
    <property type="match status" value="1"/>
</dbReference>
<dbReference type="GO" id="GO:0015074">
    <property type="term" value="P:DNA integration"/>
    <property type="evidence" value="ECO:0007669"/>
    <property type="project" value="InterPro"/>
</dbReference>
<feature type="compositionally biased region" description="Polar residues" evidence="8">
    <location>
        <begin position="183"/>
        <end position="195"/>
    </location>
</feature>
<dbReference type="Gene3D" id="3.10.10.10">
    <property type="entry name" value="HIV Type 1 Reverse Transcriptase, subunit A, domain 1"/>
    <property type="match status" value="1"/>
</dbReference>
<dbReference type="FunFam" id="3.10.10.10:FF:000002">
    <property type="entry name" value="Retrovirus-related Pol polyprotein from transposon 17.6-like protein"/>
    <property type="match status" value="1"/>
</dbReference>
<dbReference type="InterPro" id="IPR001584">
    <property type="entry name" value="Integrase_cat-core"/>
</dbReference>
<evidence type="ECO:0000313" key="11">
    <source>
        <dbReference type="EMBL" id="TYJ98673.1"/>
    </source>
</evidence>
<dbReference type="SUPFAM" id="SSF53098">
    <property type="entry name" value="Ribonuclease H-like"/>
    <property type="match status" value="1"/>
</dbReference>
<evidence type="ECO:0000256" key="5">
    <source>
        <dbReference type="ARBA" id="ARBA00022759"/>
    </source>
</evidence>
<feature type="domain" description="Integrase catalytic" evidence="9">
    <location>
        <begin position="800"/>
        <end position="920"/>
    </location>
</feature>
<evidence type="ECO:0000256" key="1">
    <source>
        <dbReference type="ARBA" id="ARBA00012493"/>
    </source>
</evidence>
<dbReference type="GO" id="GO:0003676">
    <property type="term" value="F:nucleic acid binding"/>
    <property type="evidence" value="ECO:0007669"/>
    <property type="project" value="InterPro"/>
</dbReference>
<accession>A0A5A7U1G0</accession>
<feature type="compositionally biased region" description="Polar residues" evidence="8">
    <location>
        <begin position="214"/>
        <end position="225"/>
    </location>
</feature>
<evidence type="ECO:0000256" key="8">
    <source>
        <dbReference type="SAM" id="MobiDB-lite"/>
    </source>
</evidence>
<evidence type="ECO:0000256" key="7">
    <source>
        <dbReference type="ARBA" id="ARBA00022918"/>
    </source>
</evidence>
<dbReference type="CDD" id="cd09274">
    <property type="entry name" value="RNase_HI_RT_Ty3"/>
    <property type="match status" value="1"/>
</dbReference>
<dbReference type="EMBL" id="SSTE01013200">
    <property type="protein sequence ID" value="KAA0047475.1"/>
    <property type="molecule type" value="Genomic_DNA"/>
</dbReference>
<keyword evidence="4" id="KW-0540">Nuclease</keyword>
<dbReference type="CDD" id="cd00303">
    <property type="entry name" value="retropepsin_like"/>
    <property type="match status" value="1"/>
</dbReference>
<dbReference type="Gene3D" id="3.30.420.10">
    <property type="entry name" value="Ribonuclease H-like superfamily/Ribonuclease H"/>
    <property type="match status" value="1"/>
</dbReference>
<dbReference type="InterPro" id="IPR041373">
    <property type="entry name" value="RT_RNaseH"/>
</dbReference>
<dbReference type="GO" id="GO:0003964">
    <property type="term" value="F:RNA-directed DNA polymerase activity"/>
    <property type="evidence" value="ECO:0007669"/>
    <property type="project" value="UniProtKB-KW"/>
</dbReference>
<dbReference type="EC" id="2.7.7.49" evidence="1"/>
<reference evidence="12 13" key="1">
    <citation type="submission" date="2019-08" db="EMBL/GenBank/DDBJ databases">
        <title>Draft genome sequences of two oriental melons (Cucumis melo L. var makuwa).</title>
        <authorList>
            <person name="Kwon S.-Y."/>
        </authorList>
    </citation>
    <scope>NUCLEOTIDE SEQUENCE [LARGE SCALE GENOMIC DNA]</scope>
    <source>
        <strain evidence="13">cv. Chang Bougi</strain>
        <strain evidence="12">cv. SW 3</strain>
        <tissue evidence="10">Leaf</tissue>
    </source>
</reference>
<keyword evidence="6" id="KW-0378">Hydrolase</keyword>
<dbReference type="PANTHER" id="PTHR37984">
    <property type="entry name" value="PROTEIN CBG26694"/>
    <property type="match status" value="1"/>
</dbReference>
<dbReference type="GO" id="GO:0004519">
    <property type="term" value="F:endonuclease activity"/>
    <property type="evidence" value="ECO:0007669"/>
    <property type="project" value="UniProtKB-KW"/>
</dbReference>
<dbReference type="Pfam" id="PF13975">
    <property type="entry name" value="gag-asp_proteas"/>
    <property type="match status" value="1"/>
</dbReference>
<dbReference type="SUPFAM" id="SSF56672">
    <property type="entry name" value="DNA/RNA polymerases"/>
    <property type="match status" value="1"/>
</dbReference>
<evidence type="ECO:0000256" key="4">
    <source>
        <dbReference type="ARBA" id="ARBA00022722"/>
    </source>
</evidence>
<comment type="caution">
    <text evidence="10">The sequence shown here is derived from an EMBL/GenBank/DDBJ whole genome shotgun (WGS) entry which is preliminary data.</text>
</comment>
<evidence type="ECO:0000256" key="3">
    <source>
        <dbReference type="ARBA" id="ARBA00022695"/>
    </source>
</evidence>
<evidence type="ECO:0000313" key="13">
    <source>
        <dbReference type="Proteomes" id="UP000321947"/>
    </source>
</evidence>
<evidence type="ECO:0000256" key="2">
    <source>
        <dbReference type="ARBA" id="ARBA00022679"/>
    </source>
</evidence>
<name>A0A5A7U1G0_CUCMM</name>
<dbReference type="Proteomes" id="UP000321393">
    <property type="component" value="Unassembled WGS sequence"/>
</dbReference>
<proteinExistence type="predicted"/>